<dbReference type="Proteomes" id="UP000643207">
    <property type="component" value="Unassembled WGS sequence"/>
</dbReference>
<feature type="signal peptide" evidence="1">
    <location>
        <begin position="1"/>
        <end position="38"/>
    </location>
</feature>
<dbReference type="PANTHER" id="PTHR31157:SF1">
    <property type="entry name" value="SCP DOMAIN-CONTAINING PROTEIN"/>
    <property type="match status" value="1"/>
</dbReference>
<keyword evidence="1" id="KW-0732">Signal</keyword>
<evidence type="ECO:0000256" key="1">
    <source>
        <dbReference type="SAM" id="SignalP"/>
    </source>
</evidence>
<dbReference type="CDD" id="cd05379">
    <property type="entry name" value="CAP_bacterial"/>
    <property type="match status" value="1"/>
</dbReference>
<accession>A0A9X0XB85</accession>
<feature type="domain" description="SCP" evidence="2">
    <location>
        <begin position="56"/>
        <end position="185"/>
    </location>
</feature>
<organism evidence="3 4">
    <name type="scientific">Aquariibacter lacus</name>
    <dbReference type="NCBI Taxonomy" id="2801332"/>
    <lineage>
        <taxon>Bacteria</taxon>
        <taxon>Pseudomonadati</taxon>
        <taxon>Pseudomonadota</taxon>
        <taxon>Betaproteobacteria</taxon>
        <taxon>Burkholderiales</taxon>
        <taxon>Sphaerotilaceae</taxon>
        <taxon>Aquariibacter</taxon>
    </lineage>
</organism>
<dbReference type="InterPro" id="IPR014044">
    <property type="entry name" value="CAP_dom"/>
</dbReference>
<dbReference type="Pfam" id="PF00188">
    <property type="entry name" value="CAP"/>
    <property type="match status" value="1"/>
</dbReference>
<evidence type="ECO:0000313" key="3">
    <source>
        <dbReference type="EMBL" id="MBL0718480.1"/>
    </source>
</evidence>
<dbReference type="PANTHER" id="PTHR31157">
    <property type="entry name" value="SCP DOMAIN-CONTAINING PROTEIN"/>
    <property type="match status" value="1"/>
</dbReference>
<dbReference type="RefSeq" id="WP_201823170.1">
    <property type="nucleotide sequence ID" value="NZ_JAERRA010000001.1"/>
</dbReference>
<keyword evidence="4" id="KW-1185">Reference proteome</keyword>
<protein>
    <submittedName>
        <fullName evidence="3">CAP domain-containing protein</fullName>
    </submittedName>
</protein>
<dbReference type="AlphaFoldDB" id="A0A9X0XB85"/>
<dbReference type="InterPro" id="IPR035940">
    <property type="entry name" value="CAP_sf"/>
</dbReference>
<feature type="chain" id="PRO_5040945838" evidence="1">
    <location>
        <begin position="39"/>
        <end position="196"/>
    </location>
</feature>
<name>A0A9X0XB85_9BURK</name>
<dbReference type="EMBL" id="JAERRA010000001">
    <property type="protein sequence ID" value="MBL0718480.1"/>
    <property type="molecule type" value="Genomic_DNA"/>
</dbReference>
<dbReference type="Gene3D" id="3.40.33.10">
    <property type="entry name" value="CAP"/>
    <property type="match status" value="1"/>
</dbReference>
<proteinExistence type="predicted"/>
<sequence>MSPLPFRSPPRAAARCSAPWALAALLALAGMLAAPAQAGSTLKPCADEAVAQAQWLAALNALRAQGVQCGGEADQPVHAPALHWAGELAEGARHLAEDLAAHDRVAHTDSEDRDFAERMRASGYPLRAAGENIAAGQSDFLRALRAWVASPSHCRTMMRPRYTEVGLACFERADSSYGRYWVAHFGQRLELHAGSR</sequence>
<dbReference type="SUPFAM" id="SSF55797">
    <property type="entry name" value="PR-1-like"/>
    <property type="match status" value="1"/>
</dbReference>
<gene>
    <name evidence="3" type="ORF">JI742_01135</name>
</gene>
<comment type="caution">
    <text evidence="3">The sequence shown here is derived from an EMBL/GenBank/DDBJ whole genome shotgun (WGS) entry which is preliminary data.</text>
</comment>
<evidence type="ECO:0000313" key="4">
    <source>
        <dbReference type="Proteomes" id="UP000643207"/>
    </source>
</evidence>
<reference evidence="3 4" key="1">
    <citation type="submission" date="2021-01" db="EMBL/GenBank/DDBJ databases">
        <title>Piscinibacter sp. Jin2 Genome sequencing and assembly.</title>
        <authorList>
            <person name="Kim I."/>
        </authorList>
    </citation>
    <scope>NUCLEOTIDE SEQUENCE [LARGE SCALE GENOMIC DNA]</scope>
    <source>
        <strain evidence="3 4">Jin2</strain>
    </source>
</reference>
<evidence type="ECO:0000259" key="2">
    <source>
        <dbReference type="Pfam" id="PF00188"/>
    </source>
</evidence>